<feature type="region of interest" description="Disordered" evidence="1">
    <location>
        <begin position="313"/>
        <end position="332"/>
    </location>
</feature>
<dbReference type="SMART" id="SM00409">
    <property type="entry name" value="IG"/>
    <property type="match status" value="2"/>
</dbReference>
<dbReference type="InterPro" id="IPR007110">
    <property type="entry name" value="Ig-like_dom"/>
</dbReference>
<name>A0A3B4H4W2_9CICH</name>
<dbReference type="PROSITE" id="PS50835">
    <property type="entry name" value="IG_LIKE"/>
    <property type="match status" value="2"/>
</dbReference>
<dbReference type="SMART" id="SM00408">
    <property type="entry name" value="IGc2"/>
    <property type="match status" value="2"/>
</dbReference>
<dbReference type="Gene3D" id="2.60.40.10">
    <property type="entry name" value="Immunoglobulins"/>
    <property type="match status" value="2"/>
</dbReference>
<dbReference type="STRING" id="303518.ENSPNYP00000030245"/>
<sequence>MSLHKFTTTYREFYWFCLHVETFFISSFKYALLQDAYLFTVIVFFSVLGALSAAGEDFFAKVGGKVTLKCGVSSYTRSLQWHHGNDLLHSVDQRGFPRKGTAELVQRSLMRQTNLEISSVRETDAGQFKCSADGTRHEHSLSVLSVSVSVKPSAVLKPNDEATLQCEVKGQPQGCEVKWQSPNTDSPTDSSTVQLKPVTSSHNGAWQYVCFCSSEPPTTTKSPPKPNGKSEKTCDTNCVYSGNDDTSPRLLGLAWWVWVAIGVGCLVAILLMVCVIVLCVRVKRRKVMLHYYVVISVKTSPLCSLYHSPTAAAKPKQGRRREKPSALPLHPA</sequence>
<feature type="transmembrane region" description="Helical" evidence="2">
    <location>
        <begin position="255"/>
        <end position="280"/>
    </location>
</feature>
<dbReference type="GeneTree" id="ENSGT00510000054197"/>
<feature type="region of interest" description="Disordered" evidence="1">
    <location>
        <begin position="177"/>
        <end position="196"/>
    </location>
</feature>
<proteinExistence type="predicted"/>
<evidence type="ECO:0000313" key="4">
    <source>
        <dbReference type="Ensembl" id="ENSPNYP00000030245.1"/>
    </source>
</evidence>
<keyword evidence="2" id="KW-0472">Membrane</keyword>
<dbReference type="Ensembl" id="ENSPNYT00000030982.1">
    <property type="protein sequence ID" value="ENSPNYP00000030245.1"/>
    <property type="gene ID" value="ENSPNYG00000022790.1"/>
</dbReference>
<dbReference type="InterPro" id="IPR036179">
    <property type="entry name" value="Ig-like_dom_sf"/>
</dbReference>
<protein>
    <submittedName>
        <fullName evidence="4">Uncharacterized LOC102214973</fullName>
    </submittedName>
</protein>
<keyword evidence="2" id="KW-1133">Transmembrane helix</keyword>
<accession>A0A3B4H4W2</accession>
<dbReference type="AlphaFoldDB" id="A0A3B4H4W2"/>
<dbReference type="SUPFAM" id="SSF48726">
    <property type="entry name" value="Immunoglobulin"/>
    <property type="match status" value="2"/>
</dbReference>
<evidence type="ECO:0000256" key="1">
    <source>
        <dbReference type="SAM" id="MobiDB-lite"/>
    </source>
</evidence>
<keyword evidence="2" id="KW-0812">Transmembrane</keyword>
<feature type="transmembrane region" description="Helical" evidence="2">
    <location>
        <begin position="37"/>
        <end position="55"/>
    </location>
</feature>
<dbReference type="PANTHER" id="PTHR11422">
    <property type="entry name" value="T-CELL SURFACE GLYCOPROTEIN CD4"/>
    <property type="match status" value="1"/>
</dbReference>
<evidence type="ECO:0000259" key="3">
    <source>
        <dbReference type="PROSITE" id="PS50835"/>
    </source>
</evidence>
<dbReference type="PANTHER" id="PTHR11422:SF6">
    <property type="entry name" value="HEMICENTIN-1 ISOFORM X1"/>
    <property type="match status" value="1"/>
</dbReference>
<organism evidence="4">
    <name type="scientific">Pundamilia nyererei</name>
    <dbReference type="NCBI Taxonomy" id="303518"/>
    <lineage>
        <taxon>Eukaryota</taxon>
        <taxon>Metazoa</taxon>
        <taxon>Chordata</taxon>
        <taxon>Craniata</taxon>
        <taxon>Vertebrata</taxon>
        <taxon>Euteleostomi</taxon>
        <taxon>Actinopterygii</taxon>
        <taxon>Neopterygii</taxon>
        <taxon>Teleostei</taxon>
        <taxon>Neoteleostei</taxon>
        <taxon>Acanthomorphata</taxon>
        <taxon>Ovalentaria</taxon>
        <taxon>Cichlomorphae</taxon>
        <taxon>Cichliformes</taxon>
        <taxon>Cichlidae</taxon>
        <taxon>African cichlids</taxon>
        <taxon>Pseudocrenilabrinae</taxon>
        <taxon>Haplochromini</taxon>
        <taxon>Pundamilia</taxon>
    </lineage>
</organism>
<dbReference type="Pfam" id="PF13927">
    <property type="entry name" value="Ig_3"/>
    <property type="match status" value="1"/>
</dbReference>
<dbReference type="InterPro" id="IPR013783">
    <property type="entry name" value="Ig-like_fold"/>
</dbReference>
<feature type="domain" description="Ig-like" evidence="3">
    <location>
        <begin position="63"/>
        <end position="142"/>
    </location>
</feature>
<reference evidence="4" key="1">
    <citation type="submission" date="2023-09" db="UniProtKB">
        <authorList>
            <consortium name="Ensembl"/>
        </authorList>
    </citation>
    <scope>IDENTIFICATION</scope>
</reference>
<dbReference type="InterPro" id="IPR003598">
    <property type="entry name" value="Ig_sub2"/>
</dbReference>
<feature type="domain" description="Ig-like" evidence="3">
    <location>
        <begin position="144"/>
        <end position="220"/>
    </location>
</feature>
<evidence type="ECO:0000256" key="2">
    <source>
        <dbReference type="SAM" id="Phobius"/>
    </source>
</evidence>
<feature type="compositionally biased region" description="Low complexity" evidence="1">
    <location>
        <begin position="181"/>
        <end position="192"/>
    </location>
</feature>
<dbReference type="InterPro" id="IPR003599">
    <property type="entry name" value="Ig_sub"/>
</dbReference>